<dbReference type="PROSITE" id="PS51257">
    <property type="entry name" value="PROKAR_LIPOPROTEIN"/>
    <property type="match status" value="1"/>
</dbReference>
<sequence>MMRSAVLLTSLSVLLAACGERAEKAEPTPSDVVSAAPAKTDAAPEAPAVLDAATLRRVCRAGLANIHGQKVGDISIDGLEGEIVNASWRAPVDGGRRRAQCRVDGDLITWKPSEAQNPEQNRWMNQSGDPVTRFVLDGEAITINTTLPDGTTATETYSVAAEQEAR</sequence>
<dbReference type="RefSeq" id="WP_168048291.1">
    <property type="nucleotide sequence ID" value="NZ_JAATJM010000002.1"/>
</dbReference>
<evidence type="ECO:0000313" key="2">
    <source>
        <dbReference type="Proteomes" id="UP000587415"/>
    </source>
</evidence>
<accession>A0A7X5YP14</accession>
<proteinExistence type="predicted"/>
<gene>
    <name evidence="1" type="ORF">GGQ87_002529</name>
</gene>
<dbReference type="AlphaFoldDB" id="A0A7X5YP14"/>
<evidence type="ECO:0000313" key="1">
    <source>
        <dbReference type="EMBL" id="NJC42234.1"/>
    </source>
</evidence>
<protein>
    <submittedName>
        <fullName evidence="1">Nucleoid-associated protein YgaU</fullName>
    </submittedName>
</protein>
<comment type="caution">
    <text evidence="1">The sequence shown here is derived from an EMBL/GenBank/DDBJ whole genome shotgun (WGS) entry which is preliminary data.</text>
</comment>
<name>A0A7X5YP14_9CAUL</name>
<reference evidence="1 2" key="1">
    <citation type="submission" date="2020-03" db="EMBL/GenBank/DDBJ databases">
        <title>Genomic Encyclopedia of Type Strains, Phase IV (KMG-IV): sequencing the most valuable type-strain genomes for metagenomic binning, comparative biology and taxonomic classification.</title>
        <authorList>
            <person name="Goeker M."/>
        </authorList>
    </citation>
    <scope>NUCLEOTIDE SEQUENCE [LARGE SCALE GENOMIC DNA]</scope>
    <source>
        <strain evidence="1 2">DSM 4736</strain>
    </source>
</reference>
<dbReference type="Proteomes" id="UP000587415">
    <property type="component" value="Unassembled WGS sequence"/>
</dbReference>
<organism evidence="1 2">
    <name type="scientific">Brevundimonas alba</name>
    <dbReference type="NCBI Taxonomy" id="74314"/>
    <lineage>
        <taxon>Bacteria</taxon>
        <taxon>Pseudomonadati</taxon>
        <taxon>Pseudomonadota</taxon>
        <taxon>Alphaproteobacteria</taxon>
        <taxon>Caulobacterales</taxon>
        <taxon>Caulobacteraceae</taxon>
        <taxon>Brevundimonas</taxon>
    </lineage>
</organism>
<keyword evidence="2" id="KW-1185">Reference proteome</keyword>
<dbReference type="EMBL" id="JAATJM010000002">
    <property type="protein sequence ID" value="NJC42234.1"/>
    <property type="molecule type" value="Genomic_DNA"/>
</dbReference>